<name>A0A0L8IDA8_OCTBM</name>
<dbReference type="InterPro" id="IPR027124">
    <property type="entry name" value="Swc5/CFDP1/2"/>
</dbReference>
<proteinExistence type="predicted"/>
<dbReference type="PANTHER" id="PTHR23227">
    <property type="entry name" value="BUCENTAUR RELATED"/>
    <property type="match status" value="1"/>
</dbReference>
<dbReference type="Gene3D" id="3.60.10.10">
    <property type="entry name" value="Endonuclease/exonuclease/phosphatase"/>
    <property type="match status" value="1"/>
</dbReference>
<sequence>CPGRRTALVAKELRRYALGIVTLSETRLDGDGHLTKSCGKYAFFWKGRDEELRGEPGVAFTVTTTLVDKLKKFPVGINERLLFMRIPLVKGNYVILGIIRNIPRADKVIVVDDFNARVGRDFNTWTVIGNHGLGKCNSNGMLLLQMCEELRLCVTNTMFQQKNKFKTTWMHPASKEWHILDYILVRVRDRRDVQCVRVLRGTECWTDHRLVRAKVKLITKRKI</sequence>
<protein>
    <recommendedName>
        <fullName evidence="2">Endonuclease/exonuclease/phosphatase domain-containing protein</fullName>
    </recommendedName>
</protein>
<dbReference type="AlphaFoldDB" id="A0A0L8IDA8"/>
<dbReference type="PANTHER" id="PTHR23227:SF84">
    <property type="entry name" value="ENDONUCLEASE_EXONUCLEASE_PHOSPHATASE DOMAIN-CONTAINING PROTEIN"/>
    <property type="match status" value="1"/>
</dbReference>
<dbReference type="STRING" id="37653.A0A0L8IDA8"/>
<gene>
    <name evidence="1" type="ORF">OCBIM_22016475mg</name>
</gene>
<dbReference type="SUPFAM" id="SSF56219">
    <property type="entry name" value="DNase I-like"/>
    <property type="match status" value="1"/>
</dbReference>
<evidence type="ECO:0000313" key="1">
    <source>
        <dbReference type="EMBL" id="KOF99399.1"/>
    </source>
</evidence>
<dbReference type="EMBL" id="KQ415966">
    <property type="protein sequence ID" value="KOF99399.1"/>
    <property type="molecule type" value="Genomic_DNA"/>
</dbReference>
<dbReference type="OrthoDB" id="6151446at2759"/>
<organism evidence="1">
    <name type="scientific">Octopus bimaculoides</name>
    <name type="common">California two-spotted octopus</name>
    <dbReference type="NCBI Taxonomy" id="37653"/>
    <lineage>
        <taxon>Eukaryota</taxon>
        <taxon>Metazoa</taxon>
        <taxon>Spiralia</taxon>
        <taxon>Lophotrochozoa</taxon>
        <taxon>Mollusca</taxon>
        <taxon>Cephalopoda</taxon>
        <taxon>Coleoidea</taxon>
        <taxon>Octopodiformes</taxon>
        <taxon>Octopoda</taxon>
        <taxon>Incirrata</taxon>
        <taxon>Octopodidae</taxon>
        <taxon>Octopus</taxon>
    </lineage>
</organism>
<feature type="non-terminal residue" evidence="1">
    <location>
        <position position="1"/>
    </location>
</feature>
<reference evidence="1" key="1">
    <citation type="submission" date="2015-07" db="EMBL/GenBank/DDBJ databases">
        <title>MeaNS - Measles Nucleotide Surveillance Program.</title>
        <authorList>
            <person name="Tran T."/>
            <person name="Druce J."/>
        </authorList>
    </citation>
    <scope>NUCLEOTIDE SEQUENCE</scope>
    <source>
        <strain evidence="1">UCB-OBI-ISO-001</strain>
        <tissue evidence="1">Gonad</tissue>
    </source>
</reference>
<accession>A0A0L8IDA8</accession>
<evidence type="ECO:0008006" key="2">
    <source>
        <dbReference type="Google" id="ProtNLM"/>
    </source>
</evidence>
<dbReference type="InterPro" id="IPR036691">
    <property type="entry name" value="Endo/exonu/phosph_ase_sf"/>
</dbReference>